<proteinExistence type="predicted"/>
<name>A0A2S9S7P3_HAEIF</name>
<reference evidence="3" key="2">
    <citation type="submission" date="2018-08" db="EMBL/GenBank/DDBJ databases">
        <title>Antagonistic pleiotropy in the bifunctional surface protein FadL/P1 during adaptation of Haemophilus influenzae to chronic lung infection associated with COPD.</title>
        <authorList>
            <person name="Moleres J."/>
            <person name="Ehrlich R."/>
        </authorList>
    </citation>
    <scope>NUCLEOTIDE SEQUENCE [LARGE SCALE GENOMIC DNA]</scope>
    <source>
        <strain evidence="3">P668-6062</strain>
    </source>
</reference>
<gene>
    <name evidence="2" type="ORF">BV022_01836</name>
    <name evidence="1" type="ORF">BV163_01712</name>
    <name evidence="3" type="ORF">CH627_09850</name>
</gene>
<accession>A0A2S9S7P3</accession>
<sequence length="67" mass="7516">MLKKTADKLALIMTRDVLRTSSEHYRNLNQSAADEIAEFISTLSKNLQEIISDEVTSAEVINAHRGQ</sequence>
<evidence type="ECO:0000313" key="4">
    <source>
        <dbReference type="Proteomes" id="UP000237977"/>
    </source>
</evidence>
<dbReference type="EMBL" id="QVJI01000026">
    <property type="protein sequence ID" value="RFN62314.1"/>
    <property type="molecule type" value="Genomic_DNA"/>
</dbReference>
<evidence type="ECO:0000313" key="3">
    <source>
        <dbReference type="EMBL" id="RFN62314.1"/>
    </source>
</evidence>
<reference evidence="4 5" key="1">
    <citation type="submission" date="2017-02" db="EMBL/GenBank/DDBJ databases">
        <title>Haemophilus influenzae in COPD genome sequencing project.</title>
        <authorList>
            <person name="Murphy T.F."/>
            <person name="Kong Y."/>
            <person name="Nadendla S."/>
            <person name="Tettelin H."/>
            <person name="Pettigrew M."/>
        </authorList>
    </citation>
    <scope>NUCLEOTIDE SEQUENCE [LARGE SCALE GENOMIC DNA]</scope>
    <source>
        <strain evidence="2 5">19P94H1</strain>
        <strain evidence="1 4">84P15H4</strain>
    </source>
</reference>
<evidence type="ECO:0000313" key="1">
    <source>
        <dbReference type="EMBL" id="PRK63428.1"/>
    </source>
</evidence>
<comment type="caution">
    <text evidence="3">The sequence shown here is derived from an EMBL/GenBank/DDBJ whole genome shotgun (WGS) entry which is preliminary data.</text>
</comment>
<dbReference type="EMBL" id="MZHU01000082">
    <property type="protein sequence ID" value="PRK63428.1"/>
    <property type="molecule type" value="Genomic_DNA"/>
</dbReference>
<evidence type="ECO:0000313" key="2">
    <source>
        <dbReference type="EMBL" id="PRL88334.1"/>
    </source>
</evidence>
<protein>
    <submittedName>
        <fullName evidence="3">Uncharacterized protein</fullName>
    </submittedName>
</protein>
<dbReference type="AlphaFoldDB" id="A0A2S9S7P3"/>
<dbReference type="RefSeq" id="WP_042599561.1">
    <property type="nucleotide sequence ID" value="NZ_CP089175.1"/>
</dbReference>
<evidence type="ECO:0000313" key="5">
    <source>
        <dbReference type="Proteomes" id="UP000238666"/>
    </source>
</evidence>
<dbReference type="EMBL" id="MZKM01000061">
    <property type="protein sequence ID" value="PRL88334.1"/>
    <property type="molecule type" value="Genomic_DNA"/>
</dbReference>
<organism evidence="3">
    <name type="scientific">Haemophilus influenzae</name>
    <dbReference type="NCBI Taxonomy" id="727"/>
    <lineage>
        <taxon>Bacteria</taxon>
        <taxon>Pseudomonadati</taxon>
        <taxon>Pseudomonadota</taxon>
        <taxon>Gammaproteobacteria</taxon>
        <taxon>Pasteurellales</taxon>
        <taxon>Pasteurellaceae</taxon>
        <taxon>Haemophilus</taxon>
    </lineage>
</organism>